<organism evidence="1 2">
    <name type="scientific">Vaccinium darrowii</name>
    <dbReference type="NCBI Taxonomy" id="229202"/>
    <lineage>
        <taxon>Eukaryota</taxon>
        <taxon>Viridiplantae</taxon>
        <taxon>Streptophyta</taxon>
        <taxon>Embryophyta</taxon>
        <taxon>Tracheophyta</taxon>
        <taxon>Spermatophyta</taxon>
        <taxon>Magnoliopsida</taxon>
        <taxon>eudicotyledons</taxon>
        <taxon>Gunneridae</taxon>
        <taxon>Pentapetalae</taxon>
        <taxon>asterids</taxon>
        <taxon>Ericales</taxon>
        <taxon>Ericaceae</taxon>
        <taxon>Vaccinioideae</taxon>
        <taxon>Vaccinieae</taxon>
        <taxon>Vaccinium</taxon>
    </lineage>
</organism>
<reference evidence="1 2" key="1">
    <citation type="journal article" date="2021" name="Hortic Res">
        <title>High-quality reference genome and annotation aids understanding of berry development for evergreen blueberry (Vaccinium darrowii).</title>
        <authorList>
            <person name="Yu J."/>
            <person name="Hulse-Kemp A.M."/>
            <person name="Babiker E."/>
            <person name="Staton M."/>
        </authorList>
    </citation>
    <scope>NUCLEOTIDE SEQUENCE [LARGE SCALE GENOMIC DNA]</scope>
    <source>
        <strain evidence="2">cv. NJ 8807/NJ 8810</strain>
        <tissue evidence="1">Young leaf</tissue>
    </source>
</reference>
<evidence type="ECO:0000313" key="1">
    <source>
        <dbReference type="EMBL" id="KAH7846152.1"/>
    </source>
</evidence>
<gene>
    <name evidence="1" type="ORF">Vadar_010524</name>
</gene>
<dbReference type="EMBL" id="CM037155">
    <property type="protein sequence ID" value="KAH7846152.1"/>
    <property type="molecule type" value="Genomic_DNA"/>
</dbReference>
<dbReference type="Proteomes" id="UP000828048">
    <property type="component" value="Chromosome 5"/>
</dbReference>
<evidence type="ECO:0000313" key="2">
    <source>
        <dbReference type="Proteomes" id="UP000828048"/>
    </source>
</evidence>
<keyword evidence="2" id="KW-1185">Reference proteome</keyword>
<proteinExistence type="predicted"/>
<protein>
    <submittedName>
        <fullName evidence="1">Uncharacterized protein</fullName>
    </submittedName>
</protein>
<name>A0ACB7XYV4_9ERIC</name>
<accession>A0ACB7XYV4</accession>
<sequence>MWILVFQAMQLVQNLISKSSPRQYSHGALFVASASELPWGTFTHVNTVATVIWCLSQAPRLPALDWGAIVGRCMKYEGQVAELCLQI</sequence>
<comment type="caution">
    <text evidence="1">The sequence shown here is derived from an EMBL/GenBank/DDBJ whole genome shotgun (WGS) entry which is preliminary data.</text>
</comment>